<evidence type="ECO:0000313" key="4">
    <source>
        <dbReference type="Proteomes" id="UP001362999"/>
    </source>
</evidence>
<sequence>MSAIRSSRARRRSSLCNPCLIMFLSTFLLVFYRTKIKNFSPRALPCCPCSNGRGTSCFSAFPPGCFVWCRTFRFPSTGWEKISVFLRRYSRRYDDLLCMALCSASVCVDLWLRGILSSRNPPATALEVMTKVLKHLLAGVEVLSVVLDGASCVYCVEDLEAGRSRWATPRDSDEELELVEGEFEGEDKGIEDVDGEGGNSKPEEVRPSGREHEDQGRETQEVNGEQ</sequence>
<dbReference type="Proteomes" id="UP001362999">
    <property type="component" value="Unassembled WGS sequence"/>
</dbReference>
<feature type="compositionally biased region" description="Basic and acidic residues" evidence="1">
    <location>
        <begin position="201"/>
        <end position="220"/>
    </location>
</feature>
<keyword evidence="4" id="KW-1185">Reference proteome</keyword>
<organism evidence="3 4">
    <name type="scientific">Favolaschia claudopus</name>
    <dbReference type="NCBI Taxonomy" id="2862362"/>
    <lineage>
        <taxon>Eukaryota</taxon>
        <taxon>Fungi</taxon>
        <taxon>Dikarya</taxon>
        <taxon>Basidiomycota</taxon>
        <taxon>Agaricomycotina</taxon>
        <taxon>Agaricomycetes</taxon>
        <taxon>Agaricomycetidae</taxon>
        <taxon>Agaricales</taxon>
        <taxon>Marasmiineae</taxon>
        <taxon>Mycenaceae</taxon>
        <taxon>Favolaschia</taxon>
    </lineage>
</organism>
<proteinExistence type="predicted"/>
<dbReference type="AlphaFoldDB" id="A0AAW0EHZ1"/>
<keyword evidence="2" id="KW-0812">Transmembrane</keyword>
<feature type="transmembrane region" description="Helical" evidence="2">
    <location>
        <begin position="12"/>
        <end position="32"/>
    </location>
</feature>
<evidence type="ECO:0000256" key="1">
    <source>
        <dbReference type="SAM" id="MobiDB-lite"/>
    </source>
</evidence>
<feature type="region of interest" description="Disordered" evidence="1">
    <location>
        <begin position="170"/>
        <end position="226"/>
    </location>
</feature>
<name>A0AAW0EHZ1_9AGAR</name>
<accession>A0AAW0EHZ1</accession>
<comment type="caution">
    <text evidence="3">The sequence shown here is derived from an EMBL/GenBank/DDBJ whole genome shotgun (WGS) entry which is preliminary data.</text>
</comment>
<keyword evidence="2" id="KW-0472">Membrane</keyword>
<evidence type="ECO:0000313" key="3">
    <source>
        <dbReference type="EMBL" id="KAK7065042.1"/>
    </source>
</evidence>
<dbReference type="EMBL" id="JAWWNJ010000001">
    <property type="protein sequence ID" value="KAK7065042.1"/>
    <property type="molecule type" value="Genomic_DNA"/>
</dbReference>
<reference evidence="3 4" key="1">
    <citation type="journal article" date="2024" name="J Genomics">
        <title>Draft genome sequencing and assembly of Favolaschia claudopus CIRM-BRFM 2984 isolated from oak limbs.</title>
        <authorList>
            <person name="Navarro D."/>
            <person name="Drula E."/>
            <person name="Chaduli D."/>
            <person name="Cazenave R."/>
            <person name="Ahrendt S."/>
            <person name="Wang J."/>
            <person name="Lipzen A."/>
            <person name="Daum C."/>
            <person name="Barry K."/>
            <person name="Grigoriev I.V."/>
            <person name="Favel A."/>
            <person name="Rosso M.N."/>
            <person name="Martin F."/>
        </authorList>
    </citation>
    <scope>NUCLEOTIDE SEQUENCE [LARGE SCALE GENOMIC DNA]</scope>
    <source>
        <strain evidence="3 4">CIRM-BRFM 2984</strain>
    </source>
</reference>
<keyword evidence="2" id="KW-1133">Transmembrane helix</keyword>
<protein>
    <submittedName>
        <fullName evidence="3">Uncharacterized protein</fullName>
    </submittedName>
</protein>
<evidence type="ECO:0000256" key="2">
    <source>
        <dbReference type="SAM" id="Phobius"/>
    </source>
</evidence>
<feature type="compositionally biased region" description="Acidic residues" evidence="1">
    <location>
        <begin position="172"/>
        <end position="185"/>
    </location>
</feature>
<gene>
    <name evidence="3" type="ORF">R3P38DRAFT_2827663</name>
</gene>